<protein>
    <submittedName>
        <fullName evidence="2">Uncharacterized protein</fullName>
    </submittedName>
</protein>
<feature type="compositionally biased region" description="Basic and acidic residues" evidence="1">
    <location>
        <begin position="118"/>
        <end position="131"/>
    </location>
</feature>
<evidence type="ECO:0000313" key="3">
    <source>
        <dbReference type="Proteomes" id="UP001215280"/>
    </source>
</evidence>
<evidence type="ECO:0000256" key="1">
    <source>
        <dbReference type="SAM" id="MobiDB-lite"/>
    </source>
</evidence>
<organism evidence="2 3">
    <name type="scientific">Mycena maculata</name>
    <dbReference type="NCBI Taxonomy" id="230809"/>
    <lineage>
        <taxon>Eukaryota</taxon>
        <taxon>Fungi</taxon>
        <taxon>Dikarya</taxon>
        <taxon>Basidiomycota</taxon>
        <taxon>Agaricomycotina</taxon>
        <taxon>Agaricomycetes</taxon>
        <taxon>Agaricomycetidae</taxon>
        <taxon>Agaricales</taxon>
        <taxon>Marasmiineae</taxon>
        <taxon>Mycenaceae</taxon>
        <taxon>Mycena</taxon>
    </lineage>
</organism>
<keyword evidence="3" id="KW-1185">Reference proteome</keyword>
<name>A0AAD7NW72_9AGAR</name>
<feature type="region of interest" description="Disordered" evidence="1">
    <location>
        <begin position="77"/>
        <end position="131"/>
    </location>
</feature>
<evidence type="ECO:0000313" key="2">
    <source>
        <dbReference type="EMBL" id="KAJ7777641.1"/>
    </source>
</evidence>
<sequence>MQLTTLHKVPDTGCPETCWSIRMILISSPPIYFRLSLKGTLPGFGKKQFLHHTWDMLCSGMDCRLRDPDQESHVLVTAKAQEPDGDTSHQPYDPRSKIDTRVDKEGPDASKASSRQHRQLEARQDSPVWKDDVLLKNLHQKTTEIPAEYGSRALPEKQ</sequence>
<feature type="compositionally biased region" description="Basic and acidic residues" evidence="1">
    <location>
        <begin position="92"/>
        <end position="108"/>
    </location>
</feature>
<dbReference type="Proteomes" id="UP001215280">
    <property type="component" value="Unassembled WGS sequence"/>
</dbReference>
<accession>A0AAD7NW72</accession>
<comment type="caution">
    <text evidence="2">The sequence shown here is derived from an EMBL/GenBank/DDBJ whole genome shotgun (WGS) entry which is preliminary data.</text>
</comment>
<proteinExistence type="predicted"/>
<dbReference type="AlphaFoldDB" id="A0AAD7NW72"/>
<dbReference type="EMBL" id="JARJLG010000010">
    <property type="protein sequence ID" value="KAJ7777641.1"/>
    <property type="molecule type" value="Genomic_DNA"/>
</dbReference>
<reference evidence="2" key="1">
    <citation type="submission" date="2023-03" db="EMBL/GenBank/DDBJ databases">
        <title>Massive genome expansion in bonnet fungi (Mycena s.s.) driven by repeated elements and novel gene families across ecological guilds.</title>
        <authorList>
            <consortium name="Lawrence Berkeley National Laboratory"/>
            <person name="Harder C.B."/>
            <person name="Miyauchi S."/>
            <person name="Viragh M."/>
            <person name="Kuo A."/>
            <person name="Thoen E."/>
            <person name="Andreopoulos B."/>
            <person name="Lu D."/>
            <person name="Skrede I."/>
            <person name="Drula E."/>
            <person name="Henrissat B."/>
            <person name="Morin E."/>
            <person name="Kohler A."/>
            <person name="Barry K."/>
            <person name="LaButti K."/>
            <person name="Morin E."/>
            <person name="Salamov A."/>
            <person name="Lipzen A."/>
            <person name="Mereny Z."/>
            <person name="Hegedus B."/>
            <person name="Baldrian P."/>
            <person name="Stursova M."/>
            <person name="Weitz H."/>
            <person name="Taylor A."/>
            <person name="Grigoriev I.V."/>
            <person name="Nagy L.G."/>
            <person name="Martin F."/>
            <person name="Kauserud H."/>
        </authorList>
    </citation>
    <scope>NUCLEOTIDE SEQUENCE</scope>
    <source>
        <strain evidence="2">CBHHK188m</strain>
    </source>
</reference>
<gene>
    <name evidence="2" type="ORF">DFH07DRAFT_766391</name>
</gene>